<dbReference type="OrthoDB" id="3157337at2759"/>
<dbReference type="InterPro" id="IPR000210">
    <property type="entry name" value="BTB/POZ_dom"/>
</dbReference>
<dbReference type="InterPro" id="IPR011333">
    <property type="entry name" value="SKP1/BTB/POZ_sf"/>
</dbReference>
<name>A0A0C3BE18_SERVB</name>
<reference evidence="2 3" key="1">
    <citation type="submission" date="2014-04" db="EMBL/GenBank/DDBJ databases">
        <authorList>
            <consortium name="DOE Joint Genome Institute"/>
            <person name="Kuo A."/>
            <person name="Zuccaro A."/>
            <person name="Kohler A."/>
            <person name="Nagy L.G."/>
            <person name="Floudas D."/>
            <person name="Copeland A."/>
            <person name="Barry K.W."/>
            <person name="Cichocki N."/>
            <person name="Veneault-Fourrey C."/>
            <person name="LaButti K."/>
            <person name="Lindquist E.A."/>
            <person name="Lipzen A."/>
            <person name="Lundell T."/>
            <person name="Morin E."/>
            <person name="Murat C."/>
            <person name="Sun H."/>
            <person name="Tunlid A."/>
            <person name="Henrissat B."/>
            <person name="Grigoriev I.V."/>
            <person name="Hibbett D.S."/>
            <person name="Martin F."/>
            <person name="Nordberg H.P."/>
            <person name="Cantor M.N."/>
            <person name="Hua S.X."/>
        </authorList>
    </citation>
    <scope>NUCLEOTIDE SEQUENCE [LARGE SCALE GENOMIC DNA]</scope>
    <source>
        <strain evidence="2 3">MAFF 305830</strain>
    </source>
</reference>
<evidence type="ECO:0000313" key="3">
    <source>
        <dbReference type="Proteomes" id="UP000054097"/>
    </source>
</evidence>
<dbReference type="Gene3D" id="3.30.710.10">
    <property type="entry name" value="Potassium Channel Kv1.1, Chain A"/>
    <property type="match status" value="1"/>
</dbReference>
<reference evidence="3" key="2">
    <citation type="submission" date="2015-01" db="EMBL/GenBank/DDBJ databases">
        <title>Evolutionary Origins and Diversification of the Mycorrhizal Mutualists.</title>
        <authorList>
            <consortium name="DOE Joint Genome Institute"/>
            <consortium name="Mycorrhizal Genomics Consortium"/>
            <person name="Kohler A."/>
            <person name="Kuo A."/>
            <person name="Nagy L.G."/>
            <person name="Floudas D."/>
            <person name="Copeland A."/>
            <person name="Barry K.W."/>
            <person name="Cichocki N."/>
            <person name="Veneault-Fourrey C."/>
            <person name="LaButti K."/>
            <person name="Lindquist E.A."/>
            <person name="Lipzen A."/>
            <person name="Lundell T."/>
            <person name="Morin E."/>
            <person name="Murat C."/>
            <person name="Riley R."/>
            <person name="Ohm R."/>
            <person name="Sun H."/>
            <person name="Tunlid A."/>
            <person name="Henrissat B."/>
            <person name="Grigoriev I.V."/>
            <person name="Hibbett D.S."/>
            <person name="Martin F."/>
        </authorList>
    </citation>
    <scope>NUCLEOTIDE SEQUENCE [LARGE SCALE GENOMIC DNA]</scope>
    <source>
        <strain evidence="3">MAFF 305830</strain>
    </source>
</reference>
<organism evidence="2 3">
    <name type="scientific">Serendipita vermifera MAFF 305830</name>
    <dbReference type="NCBI Taxonomy" id="933852"/>
    <lineage>
        <taxon>Eukaryota</taxon>
        <taxon>Fungi</taxon>
        <taxon>Dikarya</taxon>
        <taxon>Basidiomycota</taxon>
        <taxon>Agaricomycotina</taxon>
        <taxon>Agaricomycetes</taxon>
        <taxon>Sebacinales</taxon>
        <taxon>Serendipitaceae</taxon>
        <taxon>Serendipita</taxon>
    </lineage>
</organism>
<accession>A0A0C3BE18</accession>
<protein>
    <recommendedName>
        <fullName evidence="1">BTB domain-containing protein</fullName>
    </recommendedName>
</protein>
<evidence type="ECO:0000313" key="2">
    <source>
        <dbReference type="EMBL" id="KIM29681.1"/>
    </source>
</evidence>
<dbReference type="Pfam" id="PF00651">
    <property type="entry name" value="BTB"/>
    <property type="match status" value="1"/>
</dbReference>
<dbReference type="Proteomes" id="UP000054097">
    <property type="component" value="Unassembled WGS sequence"/>
</dbReference>
<dbReference type="SMART" id="SM00225">
    <property type="entry name" value="BTB"/>
    <property type="match status" value="1"/>
</dbReference>
<dbReference type="EMBL" id="KN824287">
    <property type="protein sequence ID" value="KIM29681.1"/>
    <property type="molecule type" value="Genomic_DNA"/>
</dbReference>
<keyword evidence="3" id="KW-1185">Reference proteome</keyword>
<gene>
    <name evidence="2" type="ORF">M408DRAFT_328546</name>
</gene>
<dbReference type="STRING" id="933852.A0A0C3BE18"/>
<dbReference type="CDD" id="cd18186">
    <property type="entry name" value="BTB_POZ_ZBTB_KLHL-like"/>
    <property type="match status" value="1"/>
</dbReference>
<proteinExistence type="predicted"/>
<dbReference type="SUPFAM" id="SSF54695">
    <property type="entry name" value="POZ domain"/>
    <property type="match status" value="1"/>
</dbReference>
<feature type="domain" description="BTB" evidence="1">
    <location>
        <begin position="27"/>
        <end position="137"/>
    </location>
</feature>
<dbReference type="AlphaFoldDB" id="A0A0C3BE18"/>
<dbReference type="HOGENOM" id="CLU_093557_0_0_1"/>
<sequence>MADPTVIMEDYSTGVPRRHHSLYLEDGTFVMQVENAIFKVHRFFLAKYSSALKDMFNVPQGLNIMREGSEENPVLLNGDSATGWELLLGDIYSHHPIIDVPRSSYTGDQLLLLLQIAHKYCMDTVEVGILKLLELDSTTDGLINRIVASRIVGSESIYDRALKKLISSKPMLTETQVRQIGIEALYPMFTELHLEFNKTKVAQAEAENKVNQFNNMKCRHCPAVSNWKCGACSRHQKSIWEY</sequence>
<evidence type="ECO:0000259" key="1">
    <source>
        <dbReference type="SMART" id="SM00225"/>
    </source>
</evidence>